<accession>A0A374P0K9</accession>
<dbReference type="EMBL" id="QTJW01000003">
    <property type="protein sequence ID" value="RGD71611.1"/>
    <property type="molecule type" value="Genomic_DNA"/>
</dbReference>
<evidence type="ECO:0000313" key="4">
    <source>
        <dbReference type="Proteomes" id="UP000263014"/>
    </source>
</evidence>
<name>A0A374P0K9_9FIRM</name>
<dbReference type="RefSeq" id="WP_025529419.1">
    <property type="nucleotide sequence ID" value="NZ_CACRUH010000084.1"/>
</dbReference>
<sequence length="140" mass="15982">MRENGPVNSYYGVLVNKVRPIPQINADLQEFRFYNSLALTAYWNDRDSTLPVILGGEMAIFYKDMIQEKINKSLSDCSEKGLAMYLSIELLGKRFFTMPPSVEECGGEIWGVLTVKTYGELNQRELEALREEWRTMADGG</sequence>
<evidence type="ECO:0000313" key="3">
    <source>
        <dbReference type="Proteomes" id="UP000261023"/>
    </source>
</evidence>
<organism evidence="2 4">
    <name type="scientific">Hungatella hathewayi</name>
    <dbReference type="NCBI Taxonomy" id="154046"/>
    <lineage>
        <taxon>Bacteria</taxon>
        <taxon>Bacillati</taxon>
        <taxon>Bacillota</taxon>
        <taxon>Clostridia</taxon>
        <taxon>Lachnospirales</taxon>
        <taxon>Lachnospiraceae</taxon>
        <taxon>Hungatella</taxon>
    </lineage>
</organism>
<protein>
    <submittedName>
        <fullName evidence="2">Uncharacterized protein</fullName>
    </submittedName>
</protein>
<dbReference type="EMBL" id="QSON01000015">
    <property type="protein sequence ID" value="RGI98794.1"/>
    <property type="molecule type" value="Genomic_DNA"/>
</dbReference>
<comment type="caution">
    <text evidence="2">The sequence shown here is derived from an EMBL/GenBank/DDBJ whole genome shotgun (WGS) entry which is preliminary data.</text>
</comment>
<reference evidence="3 4" key="1">
    <citation type="submission" date="2018-08" db="EMBL/GenBank/DDBJ databases">
        <title>A genome reference for cultivated species of the human gut microbiota.</title>
        <authorList>
            <person name="Zou Y."/>
            <person name="Xue W."/>
            <person name="Luo G."/>
        </authorList>
    </citation>
    <scope>NUCLEOTIDE SEQUENCE [LARGE SCALE GENOMIC DNA]</scope>
    <source>
        <strain evidence="1 3">AF19-13AC</strain>
        <strain evidence="2 4">TM09-12</strain>
    </source>
</reference>
<dbReference type="AlphaFoldDB" id="A0A374P0K9"/>
<proteinExistence type="predicted"/>
<evidence type="ECO:0000313" key="2">
    <source>
        <dbReference type="EMBL" id="RGI98794.1"/>
    </source>
</evidence>
<dbReference type="Proteomes" id="UP000263014">
    <property type="component" value="Unassembled WGS sequence"/>
</dbReference>
<evidence type="ECO:0000313" key="1">
    <source>
        <dbReference type="EMBL" id="RGD71611.1"/>
    </source>
</evidence>
<gene>
    <name evidence="1" type="ORF">DWX31_04830</name>
    <name evidence="2" type="ORF">DXD79_24975</name>
</gene>
<dbReference type="Proteomes" id="UP000261023">
    <property type="component" value="Unassembled WGS sequence"/>
</dbReference>